<dbReference type="RefSeq" id="WP_084577586.1">
    <property type="nucleotide sequence ID" value="NZ_CP155572.1"/>
</dbReference>
<dbReference type="InterPro" id="IPR000160">
    <property type="entry name" value="GGDEF_dom"/>
</dbReference>
<dbReference type="InterPro" id="IPR029787">
    <property type="entry name" value="Nucleotide_cyclase"/>
</dbReference>
<organism evidence="2 3">
    <name type="scientific">Sporomusa malonica</name>
    <dbReference type="NCBI Taxonomy" id="112901"/>
    <lineage>
        <taxon>Bacteria</taxon>
        <taxon>Bacillati</taxon>
        <taxon>Bacillota</taxon>
        <taxon>Negativicutes</taxon>
        <taxon>Selenomonadales</taxon>
        <taxon>Sporomusaceae</taxon>
        <taxon>Sporomusa</taxon>
    </lineage>
</organism>
<dbReference type="Pfam" id="PF10442">
    <property type="entry name" value="FIST_C"/>
    <property type="match status" value="1"/>
</dbReference>
<dbReference type="NCBIfam" id="TIGR00254">
    <property type="entry name" value="GGDEF"/>
    <property type="match status" value="1"/>
</dbReference>
<dbReference type="AlphaFoldDB" id="A0A1W2E5Y7"/>
<protein>
    <submittedName>
        <fullName evidence="2">Diguanylate cyclase (GGDEF) domain-containing protein</fullName>
    </submittedName>
</protein>
<dbReference type="Pfam" id="PF00990">
    <property type="entry name" value="GGDEF"/>
    <property type="match status" value="1"/>
</dbReference>
<dbReference type="InterPro" id="IPR050469">
    <property type="entry name" value="Diguanylate_Cyclase"/>
</dbReference>
<name>A0A1W2E5Y7_9FIRM</name>
<dbReference type="Proteomes" id="UP000192738">
    <property type="component" value="Unassembled WGS sequence"/>
</dbReference>
<dbReference type="InterPro" id="IPR043128">
    <property type="entry name" value="Rev_trsase/Diguanyl_cyclase"/>
</dbReference>
<dbReference type="SMART" id="SM00267">
    <property type="entry name" value="GGDEF"/>
    <property type="match status" value="1"/>
</dbReference>
<dbReference type="SUPFAM" id="SSF55073">
    <property type="entry name" value="Nucleotide cyclase"/>
    <property type="match status" value="1"/>
</dbReference>
<dbReference type="PANTHER" id="PTHR45138:SF9">
    <property type="entry name" value="DIGUANYLATE CYCLASE DGCM-RELATED"/>
    <property type="match status" value="1"/>
</dbReference>
<gene>
    <name evidence="2" type="ORF">SAMN04488500_12116</name>
</gene>
<dbReference type="CDD" id="cd01949">
    <property type="entry name" value="GGDEF"/>
    <property type="match status" value="1"/>
</dbReference>
<sequence>MKTINTFYEDFNNLSEFVKNNRNILFSHENSAVLVQVFSGQCDQEFLERLLVEITELVPDALILGTTTSGEIMNGQVTGLKTVLSFSIFKQTILNAGFFPKENQNDFELGLEIASTLGRGEAKLLILFATGGTINSNSVLKGIESVCPRLPVAGGIAGYNALDCFVSCNDQITSCGVVGVVLEGQNLKVSCYSHLGWQPIGKEMTITKVDGLRVYTIDNIPAYQVYRKYLGLERNENFLNVVEYPLVVNRHGSLMARTPETYYEDDSIAFASELVEGEKVRLSFGDVGMISEAIVSLCQEIRQYPAESIFVYSCECRRGFLQELSKIETEPLQEIANTSGFFTFGEFYHNENINQLLNATMTVVVLAETVGKVVEHTATIGEEYSSEDYNFPKDRIVARSTGVLKALTHLINAVTDELVTANEKLEYIGLHDSLSGLYNRAFFEQEIKRLETEECPVGIIVCDLDCLKLVNDTLGHSFGDQMIRTAANIIIESCRKEDIVARIGGDEFAILVTNTTSSVLKDISKRLVDKAAKYRRIQPENVLYLSVGFALKTTDEAKSLVDAFKIADANMYSHKVINKQYAQKEILGRLTCVNNAERDIITEKTNHTMTE</sequence>
<dbReference type="InterPro" id="IPR019494">
    <property type="entry name" value="FIST_C"/>
</dbReference>
<evidence type="ECO:0000259" key="1">
    <source>
        <dbReference type="PROSITE" id="PS50887"/>
    </source>
</evidence>
<dbReference type="GO" id="GO:1902201">
    <property type="term" value="P:negative regulation of bacterial-type flagellum-dependent cell motility"/>
    <property type="evidence" value="ECO:0007669"/>
    <property type="project" value="TreeGrafter"/>
</dbReference>
<dbReference type="PANTHER" id="PTHR45138">
    <property type="entry name" value="REGULATORY COMPONENTS OF SENSORY TRANSDUCTION SYSTEM"/>
    <property type="match status" value="1"/>
</dbReference>
<dbReference type="GO" id="GO:0005886">
    <property type="term" value="C:plasma membrane"/>
    <property type="evidence" value="ECO:0007669"/>
    <property type="project" value="TreeGrafter"/>
</dbReference>
<proteinExistence type="predicted"/>
<evidence type="ECO:0000313" key="3">
    <source>
        <dbReference type="Proteomes" id="UP000192738"/>
    </source>
</evidence>
<feature type="domain" description="GGDEF" evidence="1">
    <location>
        <begin position="455"/>
        <end position="585"/>
    </location>
</feature>
<dbReference type="GO" id="GO:0043709">
    <property type="term" value="P:cell adhesion involved in single-species biofilm formation"/>
    <property type="evidence" value="ECO:0007669"/>
    <property type="project" value="TreeGrafter"/>
</dbReference>
<dbReference type="OrthoDB" id="9804955at2"/>
<dbReference type="Gene3D" id="3.30.70.270">
    <property type="match status" value="1"/>
</dbReference>
<dbReference type="STRING" id="112901.SAMN04488500_12116"/>
<accession>A0A1W2E5Y7</accession>
<dbReference type="SMART" id="SM00897">
    <property type="entry name" value="FIST"/>
    <property type="match status" value="1"/>
</dbReference>
<keyword evidence="3" id="KW-1185">Reference proteome</keyword>
<dbReference type="EMBL" id="FWXI01000021">
    <property type="protein sequence ID" value="SMD05180.1"/>
    <property type="molecule type" value="Genomic_DNA"/>
</dbReference>
<dbReference type="GO" id="GO:0052621">
    <property type="term" value="F:diguanylate cyclase activity"/>
    <property type="evidence" value="ECO:0007669"/>
    <property type="project" value="TreeGrafter"/>
</dbReference>
<evidence type="ECO:0000313" key="2">
    <source>
        <dbReference type="EMBL" id="SMD05180.1"/>
    </source>
</evidence>
<dbReference type="InterPro" id="IPR013702">
    <property type="entry name" value="FIST_domain_N"/>
</dbReference>
<dbReference type="SMART" id="SM01204">
    <property type="entry name" value="FIST_C"/>
    <property type="match status" value="1"/>
</dbReference>
<reference evidence="2 3" key="1">
    <citation type="submission" date="2017-04" db="EMBL/GenBank/DDBJ databases">
        <authorList>
            <person name="Afonso C.L."/>
            <person name="Miller P.J."/>
            <person name="Scott M.A."/>
            <person name="Spackman E."/>
            <person name="Goraichik I."/>
            <person name="Dimitrov K.M."/>
            <person name="Suarez D.L."/>
            <person name="Swayne D.E."/>
        </authorList>
    </citation>
    <scope>NUCLEOTIDE SEQUENCE [LARGE SCALE GENOMIC DNA]</scope>
    <source>
        <strain evidence="2 3">DSM 5090</strain>
    </source>
</reference>
<dbReference type="Pfam" id="PF08495">
    <property type="entry name" value="FIST"/>
    <property type="match status" value="1"/>
</dbReference>
<dbReference type="PROSITE" id="PS50887">
    <property type="entry name" value="GGDEF"/>
    <property type="match status" value="1"/>
</dbReference>